<keyword evidence="1" id="KW-0175">Coiled coil</keyword>
<dbReference type="InterPro" id="IPR040955">
    <property type="entry name" value="IMP2_N"/>
</dbReference>
<feature type="region of interest" description="Disordered" evidence="2">
    <location>
        <begin position="372"/>
        <end position="396"/>
    </location>
</feature>
<dbReference type="Pfam" id="PF18590">
    <property type="entry name" value="IMP2_N"/>
    <property type="match status" value="1"/>
</dbReference>
<feature type="domain" description="Immune mapped protein 2 N-terminal" evidence="3">
    <location>
        <begin position="161"/>
        <end position="261"/>
    </location>
</feature>
<reference evidence="4" key="1">
    <citation type="submission" date="2021-08" db="EMBL/GenBank/DDBJ databases">
        <authorList>
            <person name="Xiao J."/>
            <person name="Zheng R."/>
            <person name="Bai X."/>
            <person name="Pu J."/>
            <person name="Chen H."/>
        </authorList>
    </citation>
    <scope>NUCLEOTIDE SEQUENCE</scope>
    <source>
        <strain evidence="4">Sichuan</strain>
    </source>
</reference>
<feature type="compositionally biased region" description="Polar residues" evidence="2">
    <location>
        <begin position="384"/>
        <end position="396"/>
    </location>
</feature>
<evidence type="ECO:0000313" key="4">
    <source>
        <dbReference type="EMBL" id="UDM59930.1"/>
    </source>
</evidence>
<sequence>MGALCSRSGVQVPVQPVASNVVSTARKASEAAQKAAGDACEVAERAQKRASEAIDRLKQSLQANESSALQKVDAATEQAVKALEAQPDKIMMLSQEDQELLEQAKKQIAEQHKAEGTAEAQQAVQNEIGASSPPEAQQIVQKGIEASNLPPSKDSASSSPISYLFYASEKDGGSLLQQWVQQPMAEEEIIQKHFIQLASFVPAAHKTVPKARLQQNGGVTVFIKEILYRWDIWGKAQRQGYYQGWVKYLKSADDMEAKVTLKEFASPAPPATVFILHTSPTENKVIEVKAGEALPISLFGFVAAVPSSSLYKPGSNISSKRFGDTATEAGGAYLQLSRRGGDAAFDQEEVLKWLEADGLKVAEGGKGITLSEVGNTYERRSEQKGGNPSQQEKQDD</sequence>
<evidence type="ECO:0000256" key="2">
    <source>
        <dbReference type="SAM" id="MobiDB-lite"/>
    </source>
</evidence>
<proteinExistence type="evidence at transcript level"/>
<evidence type="ECO:0000256" key="1">
    <source>
        <dbReference type="SAM" id="Coils"/>
    </source>
</evidence>
<organism evidence="4">
    <name type="scientific">Eimeria stiedai</name>
    <dbReference type="NCBI Taxonomy" id="471275"/>
    <lineage>
        <taxon>Eukaryota</taxon>
        <taxon>Sar</taxon>
        <taxon>Alveolata</taxon>
        <taxon>Apicomplexa</taxon>
        <taxon>Conoidasida</taxon>
        <taxon>Coccidia</taxon>
        <taxon>Eucoccidiorida</taxon>
        <taxon>Eimeriorina</taxon>
        <taxon>Eimeriidae</taxon>
        <taxon>Eimeria</taxon>
    </lineage>
</organism>
<name>A0A8K1P7V6_9EIME</name>
<dbReference type="AlphaFoldDB" id="A0A8K1P7V6"/>
<accession>A0A8K1P7V6</accession>
<protein>
    <submittedName>
        <fullName evidence="4">Immune-mapped protein 1</fullName>
    </submittedName>
</protein>
<evidence type="ECO:0000259" key="3">
    <source>
        <dbReference type="Pfam" id="PF18590"/>
    </source>
</evidence>
<dbReference type="EMBL" id="MZ934415">
    <property type="protein sequence ID" value="UDM59930.1"/>
    <property type="molecule type" value="mRNA"/>
</dbReference>
<feature type="coiled-coil region" evidence="1">
    <location>
        <begin position="40"/>
        <end position="114"/>
    </location>
</feature>
<gene>
    <name evidence="4" type="primary">IMP1</name>
</gene>